<keyword evidence="2" id="KW-0012">Acyltransferase</keyword>
<dbReference type="InterPro" id="IPR016181">
    <property type="entry name" value="Acyl_CoA_acyltransferase"/>
</dbReference>
<dbReference type="InterPro" id="IPR050832">
    <property type="entry name" value="Bact_Acetyltransf"/>
</dbReference>
<evidence type="ECO:0000313" key="5">
    <source>
        <dbReference type="Proteomes" id="UP000285882"/>
    </source>
</evidence>
<dbReference type="Proteomes" id="UP000285882">
    <property type="component" value="Chromosome"/>
</dbReference>
<sequence length="155" mass="17976">MKKITKKCSEVMIKMIRSAIPSDILALKDLCTQLGYEETESEIKQRLHYILNNPDNGFFVYEAQSGCVCGWAHIFGKHFLEGVYAELGGIVVDRAHRRQGIGRQLLEACEHWAVQHGYTELRVRSGGTREKAHQFYRQLGYENTKWQKVFNRRLT</sequence>
<keyword evidence="1" id="KW-0808">Transferase</keyword>
<dbReference type="PROSITE" id="PS51186">
    <property type="entry name" value="GNAT"/>
    <property type="match status" value="1"/>
</dbReference>
<protein>
    <submittedName>
        <fullName evidence="4">N-acetyltransferase</fullName>
    </submittedName>
</protein>
<gene>
    <name evidence="4" type="ORF">C0674_12960</name>
</gene>
<name>A0ABX5Q9V4_9BACL</name>
<reference evidence="4 5" key="1">
    <citation type="submission" date="2018-01" db="EMBL/GenBank/DDBJ databases">
        <title>Complete genome sequencing of Sporolactobacillus terrae DLG3.</title>
        <authorList>
            <person name="Nam Y.-D."/>
            <person name="Kang J."/>
            <person name="Chung W.-H."/>
        </authorList>
    </citation>
    <scope>NUCLEOTIDE SEQUENCE [LARGE SCALE GENOMIC DNA]</scope>
    <source>
        <strain evidence="4 5">DLG3</strain>
    </source>
</reference>
<accession>A0ABX5Q9V4</accession>
<dbReference type="Pfam" id="PF00583">
    <property type="entry name" value="Acetyltransf_1"/>
    <property type="match status" value="1"/>
</dbReference>
<dbReference type="EMBL" id="CP025688">
    <property type="protein sequence ID" value="QAA23432.1"/>
    <property type="molecule type" value="Genomic_DNA"/>
</dbReference>
<evidence type="ECO:0000256" key="2">
    <source>
        <dbReference type="ARBA" id="ARBA00023315"/>
    </source>
</evidence>
<dbReference type="SUPFAM" id="SSF55729">
    <property type="entry name" value="Acyl-CoA N-acyltransferases (Nat)"/>
    <property type="match status" value="1"/>
</dbReference>
<keyword evidence="5" id="KW-1185">Reference proteome</keyword>
<organism evidence="4 5">
    <name type="scientific">Sporolactobacillus terrae</name>
    <dbReference type="NCBI Taxonomy" id="269673"/>
    <lineage>
        <taxon>Bacteria</taxon>
        <taxon>Bacillati</taxon>
        <taxon>Bacillota</taxon>
        <taxon>Bacilli</taxon>
        <taxon>Bacillales</taxon>
        <taxon>Sporolactobacillaceae</taxon>
        <taxon>Sporolactobacillus</taxon>
    </lineage>
</organism>
<evidence type="ECO:0000259" key="3">
    <source>
        <dbReference type="PROSITE" id="PS51186"/>
    </source>
</evidence>
<dbReference type="Gene3D" id="3.40.630.30">
    <property type="match status" value="1"/>
</dbReference>
<evidence type="ECO:0000256" key="1">
    <source>
        <dbReference type="ARBA" id="ARBA00022679"/>
    </source>
</evidence>
<dbReference type="PANTHER" id="PTHR43877">
    <property type="entry name" value="AMINOALKYLPHOSPHONATE N-ACETYLTRANSFERASE-RELATED-RELATED"/>
    <property type="match status" value="1"/>
</dbReference>
<feature type="domain" description="N-acetyltransferase" evidence="3">
    <location>
        <begin position="14"/>
        <end position="155"/>
    </location>
</feature>
<proteinExistence type="predicted"/>
<dbReference type="PANTHER" id="PTHR43877:SF2">
    <property type="entry name" value="AMINOALKYLPHOSPHONATE N-ACETYLTRANSFERASE-RELATED"/>
    <property type="match status" value="1"/>
</dbReference>
<dbReference type="InterPro" id="IPR000182">
    <property type="entry name" value="GNAT_dom"/>
</dbReference>
<evidence type="ECO:0000313" key="4">
    <source>
        <dbReference type="EMBL" id="QAA23432.1"/>
    </source>
</evidence>
<dbReference type="CDD" id="cd04301">
    <property type="entry name" value="NAT_SF"/>
    <property type="match status" value="1"/>
</dbReference>